<evidence type="ECO:0000256" key="1">
    <source>
        <dbReference type="ARBA" id="ARBA00001961"/>
    </source>
</evidence>
<dbReference type="SMART" id="SM00702">
    <property type="entry name" value="P4Hc"/>
    <property type="match status" value="1"/>
</dbReference>
<dbReference type="EMBL" id="ML120367">
    <property type="protein sequence ID" value="RPB02529.1"/>
    <property type="molecule type" value="Genomic_DNA"/>
</dbReference>
<dbReference type="GO" id="GO:0005506">
    <property type="term" value="F:iron ion binding"/>
    <property type="evidence" value="ECO:0007669"/>
    <property type="project" value="InterPro"/>
</dbReference>
<dbReference type="Proteomes" id="UP000276215">
    <property type="component" value="Unassembled WGS sequence"/>
</dbReference>
<dbReference type="PANTHER" id="PTHR10869">
    <property type="entry name" value="PROLYL 4-HYDROXYLASE ALPHA SUBUNIT"/>
    <property type="match status" value="1"/>
</dbReference>
<keyword evidence="3" id="KW-0223">Dioxygenase</keyword>
<dbReference type="PROSITE" id="PS51471">
    <property type="entry name" value="FE2OG_OXY"/>
    <property type="match status" value="1"/>
</dbReference>
<gene>
    <name evidence="8" type="ORF">L873DRAFT_1801964</name>
</gene>
<evidence type="ECO:0000313" key="9">
    <source>
        <dbReference type="Proteomes" id="UP000276215"/>
    </source>
</evidence>
<dbReference type="GO" id="GO:0031418">
    <property type="term" value="F:L-ascorbic acid binding"/>
    <property type="evidence" value="ECO:0007669"/>
    <property type="project" value="InterPro"/>
</dbReference>
<evidence type="ECO:0000256" key="4">
    <source>
        <dbReference type="ARBA" id="ARBA00023002"/>
    </source>
</evidence>
<dbReference type="InterPro" id="IPR044862">
    <property type="entry name" value="Pro_4_hyd_alph_FE2OG_OXY"/>
</dbReference>
<feature type="compositionally biased region" description="Basic and acidic residues" evidence="6">
    <location>
        <begin position="233"/>
        <end position="256"/>
    </location>
</feature>
<dbReference type="AlphaFoldDB" id="A0A3N4JZP8"/>
<feature type="domain" description="Fe2OG dioxygenase" evidence="7">
    <location>
        <begin position="118"/>
        <end position="227"/>
    </location>
</feature>
<dbReference type="GO" id="GO:0005783">
    <property type="term" value="C:endoplasmic reticulum"/>
    <property type="evidence" value="ECO:0007669"/>
    <property type="project" value="TreeGrafter"/>
</dbReference>
<reference evidence="8 9" key="1">
    <citation type="journal article" date="2018" name="Nat. Ecol. Evol.">
        <title>Pezizomycetes genomes reveal the molecular basis of ectomycorrhizal truffle lifestyle.</title>
        <authorList>
            <person name="Murat C."/>
            <person name="Payen T."/>
            <person name="Noel B."/>
            <person name="Kuo A."/>
            <person name="Morin E."/>
            <person name="Chen J."/>
            <person name="Kohler A."/>
            <person name="Krizsan K."/>
            <person name="Balestrini R."/>
            <person name="Da Silva C."/>
            <person name="Montanini B."/>
            <person name="Hainaut M."/>
            <person name="Levati E."/>
            <person name="Barry K.W."/>
            <person name="Belfiori B."/>
            <person name="Cichocki N."/>
            <person name="Clum A."/>
            <person name="Dockter R.B."/>
            <person name="Fauchery L."/>
            <person name="Guy J."/>
            <person name="Iotti M."/>
            <person name="Le Tacon F."/>
            <person name="Lindquist E.A."/>
            <person name="Lipzen A."/>
            <person name="Malagnac F."/>
            <person name="Mello A."/>
            <person name="Molinier V."/>
            <person name="Miyauchi S."/>
            <person name="Poulain J."/>
            <person name="Riccioni C."/>
            <person name="Rubini A."/>
            <person name="Sitrit Y."/>
            <person name="Splivallo R."/>
            <person name="Traeger S."/>
            <person name="Wang M."/>
            <person name="Zifcakova L."/>
            <person name="Wipf D."/>
            <person name="Zambonelli A."/>
            <person name="Paolocci F."/>
            <person name="Nowrousian M."/>
            <person name="Ottonello S."/>
            <person name="Baldrian P."/>
            <person name="Spatafora J.W."/>
            <person name="Henrissat B."/>
            <person name="Nagy L.G."/>
            <person name="Aury J.M."/>
            <person name="Wincker P."/>
            <person name="Grigoriev I.V."/>
            <person name="Bonfante P."/>
            <person name="Martin F.M."/>
        </authorList>
    </citation>
    <scope>NUCLEOTIDE SEQUENCE [LARGE SCALE GENOMIC DNA]</scope>
    <source>
        <strain evidence="8 9">120613-1</strain>
    </source>
</reference>
<dbReference type="STRING" id="1336337.A0A3N4JZP8"/>
<proteinExistence type="predicted"/>
<keyword evidence="4" id="KW-0560">Oxidoreductase</keyword>
<sequence>MACPTATRIDFNQTPLAEVYGDPKNYFAIIIDNAFTPAECDELIALAESSGPWIPAAKNVDIRDSLRIRRVDAENARMIFERVEPFLGEVRRPGKELEHMTGKNGGGSGEKGAWELAALNEILRFLKYEEKGHFHPHCDATYNGNGEEKRQKSFLTLHLYLTDDESLGLKGGATRFWDSDWNKFVDVEAKRGRVLIFQQRMLWHSGEPVTAGTKITMRSDVMYRWVPLKPTKPKGEKKEEGGGVDERAESAKENTV</sequence>
<protein>
    <recommendedName>
        <fullName evidence="7">Fe2OG dioxygenase domain-containing protein</fullName>
    </recommendedName>
</protein>
<keyword evidence="5" id="KW-0408">Iron</keyword>
<dbReference type="OrthoDB" id="69177at2759"/>
<feature type="region of interest" description="Disordered" evidence="6">
    <location>
        <begin position="229"/>
        <end position="256"/>
    </location>
</feature>
<keyword evidence="9" id="KW-1185">Reference proteome</keyword>
<dbReference type="SUPFAM" id="SSF51197">
    <property type="entry name" value="Clavaminate synthase-like"/>
    <property type="match status" value="1"/>
</dbReference>
<evidence type="ECO:0000256" key="5">
    <source>
        <dbReference type="ARBA" id="ARBA00023004"/>
    </source>
</evidence>
<dbReference type="PANTHER" id="PTHR10869:SF241">
    <property type="entry name" value="FE2OG DIOXYGENASE DOMAIN-CONTAINING PROTEIN"/>
    <property type="match status" value="1"/>
</dbReference>
<dbReference type="GO" id="GO:0004656">
    <property type="term" value="F:procollagen-proline 4-dioxygenase activity"/>
    <property type="evidence" value="ECO:0007669"/>
    <property type="project" value="TreeGrafter"/>
</dbReference>
<evidence type="ECO:0000256" key="6">
    <source>
        <dbReference type="SAM" id="MobiDB-lite"/>
    </source>
</evidence>
<evidence type="ECO:0000313" key="8">
    <source>
        <dbReference type="EMBL" id="RPB02529.1"/>
    </source>
</evidence>
<dbReference type="Gene3D" id="2.60.120.620">
    <property type="entry name" value="q2cbj1_9rhob like domain"/>
    <property type="match status" value="1"/>
</dbReference>
<accession>A0A3N4JZP8</accession>
<dbReference type="Pfam" id="PF13640">
    <property type="entry name" value="2OG-FeII_Oxy_3"/>
    <property type="match status" value="1"/>
</dbReference>
<keyword evidence="2" id="KW-0479">Metal-binding</keyword>
<name>A0A3N4JZP8_9PEZI</name>
<dbReference type="InterPro" id="IPR006620">
    <property type="entry name" value="Pro_4_hyd_alph"/>
</dbReference>
<evidence type="ECO:0000259" key="7">
    <source>
        <dbReference type="PROSITE" id="PS51471"/>
    </source>
</evidence>
<dbReference type="InterPro" id="IPR045054">
    <property type="entry name" value="P4HA-like"/>
</dbReference>
<dbReference type="InterPro" id="IPR005123">
    <property type="entry name" value="Oxoglu/Fe-dep_dioxygenase_dom"/>
</dbReference>
<organism evidence="8 9">
    <name type="scientific">Choiromyces venosus 120613-1</name>
    <dbReference type="NCBI Taxonomy" id="1336337"/>
    <lineage>
        <taxon>Eukaryota</taxon>
        <taxon>Fungi</taxon>
        <taxon>Dikarya</taxon>
        <taxon>Ascomycota</taxon>
        <taxon>Pezizomycotina</taxon>
        <taxon>Pezizomycetes</taxon>
        <taxon>Pezizales</taxon>
        <taxon>Tuberaceae</taxon>
        <taxon>Choiromyces</taxon>
    </lineage>
</organism>
<evidence type="ECO:0000256" key="2">
    <source>
        <dbReference type="ARBA" id="ARBA00022723"/>
    </source>
</evidence>
<evidence type="ECO:0000256" key="3">
    <source>
        <dbReference type="ARBA" id="ARBA00022964"/>
    </source>
</evidence>
<comment type="cofactor">
    <cofactor evidence="1">
        <name>L-ascorbate</name>
        <dbReference type="ChEBI" id="CHEBI:38290"/>
    </cofactor>
</comment>